<dbReference type="Gene3D" id="1.20.58.220">
    <property type="entry name" value="Phosphate transport system protein phou homolog 2, domain 2"/>
    <property type="match status" value="1"/>
</dbReference>
<protein>
    <submittedName>
        <fullName evidence="8">Phosphate:Na+ symporter</fullName>
    </submittedName>
</protein>
<dbReference type="InterPro" id="IPR003841">
    <property type="entry name" value="Na/Pi_transpt"/>
</dbReference>
<dbReference type="AlphaFoldDB" id="A0A317PE14"/>
<dbReference type="GO" id="GO:0005886">
    <property type="term" value="C:plasma membrane"/>
    <property type="evidence" value="ECO:0007669"/>
    <property type="project" value="UniProtKB-SubCell"/>
</dbReference>
<feature type="transmembrane region" description="Helical" evidence="6">
    <location>
        <begin position="47"/>
        <end position="69"/>
    </location>
</feature>
<feature type="transmembrane region" description="Helical" evidence="6">
    <location>
        <begin position="276"/>
        <end position="297"/>
    </location>
</feature>
<feature type="transmembrane region" description="Helical" evidence="6">
    <location>
        <begin position="133"/>
        <end position="154"/>
    </location>
</feature>
<sequence>MSFLAELIGAIALLLWGLRMVRTGVMRAFGVQVQKWAGRAEGRILPAFGAGIGVAVLLQSSAATAMIVATFAGRGVLGATTALVTILGADIGTALAVLVASQKITFLSPLLMAVGVFGFMSTEDTKKRSLMRAVTGLGLILLALSLIARTAAVLGHEQGFVTVLEILAGQPFLLVLLALVMSYLAHSSLAIVLLTIGFVGSGLLGLESGLYMVLGANIGSGLLPAVANWGARLEARVPVTANLMVRVLGVAIAFPLVGIIVEAAGSYAGMAVFPALFHLGLNLAVSLAGLIAAPALVRLARLTLPANAADEGLFEPKYLDQDLIDNPVKALALAKREALNMADITQGMMRAVLPVLRNNDDMLRRTTIANDDKVDRLFDAIKLYIARVMQQQLSAEETQRALDILAFTANMEHIGDIIDGGLMDLAGKKLAARISFSDQGFAEICSLHEAVSANFELAVNTFVTDDVDLARMLYSAKAEVRDLERRSVETHLGRLGEGNPETIGTSSVHLDILRDLKRINSHLTSIAYPVLKASGEVPKTKWKRQRRTA</sequence>
<proteinExistence type="predicted"/>
<comment type="subcellular location">
    <subcellularLocation>
        <location evidence="1">Cell membrane</location>
        <topology evidence="1">Multi-pass membrane protein</topology>
    </subcellularLocation>
</comment>
<dbReference type="NCBIfam" id="NF037997">
    <property type="entry name" value="Na_Pi_symport"/>
    <property type="match status" value="1"/>
</dbReference>
<keyword evidence="9" id="KW-1185">Reference proteome</keyword>
<evidence type="ECO:0000259" key="7">
    <source>
        <dbReference type="Pfam" id="PF01895"/>
    </source>
</evidence>
<name>A0A317PE14_9HYPH</name>
<keyword evidence="2" id="KW-1003">Cell membrane</keyword>
<dbReference type="GO" id="GO:0005436">
    <property type="term" value="F:sodium:phosphate symporter activity"/>
    <property type="evidence" value="ECO:0007669"/>
    <property type="project" value="InterPro"/>
</dbReference>
<dbReference type="InterPro" id="IPR026022">
    <property type="entry name" value="PhoU_dom"/>
</dbReference>
<dbReference type="Pfam" id="PF01895">
    <property type="entry name" value="PhoU"/>
    <property type="match status" value="2"/>
</dbReference>
<feature type="transmembrane region" description="Helical" evidence="6">
    <location>
        <begin position="243"/>
        <end position="264"/>
    </location>
</feature>
<organism evidence="8 9">
    <name type="scientific">Hoeflea marina</name>
    <dbReference type="NCBI Taxonomy" id="274592"/>
    <lineage>
        <taxon>Bacteria</taxon>
        <taxon>Pseudomonadati</taxon>
        <taxon>Pseudomonadota</taxon>
        <taxon>Alphaproteobacteria</taxon>
        <taxon>Hyphomicrobiales</taxon>
        <taxon>Rhizobiaceae</taxon>
        <taxon>Hoeflea</taxon>
    </lineage>
</organism>
<feature type="transmembrane region" description="Helical" evidence="6">
    <location>
        <begin position="210"/>
        <end position="231"/>
    </location>
</feature>
<feature type="domain" description="PhoU" evidence="7">
    <location>
        <begin position="446"/>
        <end position="527"/>
    </location>
</feature>
<dbReference type="SUPFAM" id="SSF109755">
    <property type="entry name" value="PhoU-like"/>
    <property type="match status" value="1"/>
</dbReference>
<gene>
    <name evidence="8" type="ORF">DFR52_11114</name>
</gene>
<evidence type="ECO:0000256" key="1">
    <source>
        <dbReference type="ARBA" id="ARBA00004651"/>
    </source>
</evidence>
<evidence type="ECO:0000256" key="5">
    <source>
        <dbReference type="ARBA" id="ARBA00023136"/>
    </source>
</evidence>
<evidence type="ECO:0000256" key="4">
    <source>
        <dbReference type="ARBA" id="ARBA00022989"/>
    </source>
</evidence>
<dbReference type="PANTHER" id="PTHR10010">
    <property type="entry name" value="SOLUTE CARRIER FAMILY 34 SODIUM PHOSPHATE , MEMBER 2-RELATED"/>
    <property type="match status" value="1"/>
</dbReference>
<comment type="caution">
    <text evidence="8">The sequence shown here is derived from an EMBL/GenBank/DDBJ whole genome shotgun (WGS) entry which is preliminary data.</text>
</comment>
<accession>A0A317PE14</accession>
<reference evidence="8 9" key="1">
    <citation type="submission" date="2018-05" db="EMBL/GenBank/DDBJ databases">
        <title>Genomic Encyclopedia of Type Strains, Phase IV (KMG-IV): sequencing the most valuable type-strain genomes for metagenomic binning, comparative biology and taxonomic classification.</title>
        <authorList>
            <person name="Goeker M."/>
        </authorList>
    </citation>
    <scope>NUCLEOTIDE SEQUENCE [LARGE SCALE GENOMIC DNA]</scope>
    <source>
        <strain evidence="8 9">DSM 16791</strain>
    </source>
</reference>
<evidence type="ECO:0000256" key="2">
    <source>
        <dbReference type="ARBA" id="ARBA00022475"/>
    </source>
</evidence>
<dbReference type="EMBL" id="QGTR01000011">
    <property type="protein sequence ID" value="PWV95383.1"/>
    <property type="molecule type" value="Genomic_DNA"/>
</dbReference>
<keyword evidence="4 6" id="KW-1133">Transmembrane helix</keyword>
<dbReference type="Proteomes" id="UP000246352">
    <property type="component" value="Unassembled WGS sequence"/>
</dbReference>
<feature type="transmembrane region" description="Helical" evidence="6">
    <location>
        <begin position="76"/>
        <end position="98"/>
    </location>
</feature>
<keyword evidence="5 6" id="KW-0472">Membrane</keyword>
<evidence type="ECO:0000256" key="6">
    <source>
        <dbReference type="SAM" id="Phobius"/>
    </source>
</evidence>
<evidence type="ECO:0000256" key="3">
    <source>
        <dbReference type="ARBA" id="ARBA00022692"/>
    </source>
</evidence>
<dbReference type="InterPro" id="IPR038078">
    <property type="entry name" value="PhoU-like_sf"/>
</dbReference>
<dbReference type="PANTHER" id="PTHR10010:SF46">
    <property type="entry name" value="SODIUM-DEPENDENT PHOSPHATE TRANSPORT PROTEIN 2B"/>
    <property type="match status" value="1"/>
</dbReference>
<feature type="transmembrane region" description="Helical" evidence="6">
    <location>
        <begin position="104"/>
        <end position="121"/>
    </location>
</feature>
<evidence type="ECO:0000313" key="9">
    <source>
        <dbReference type="Proteomes" id="UP000246352"/>
    </source>
</evidence>
<evidence type="ECO:0000313" key="8">
    <source>
        <dbReference type="EMBL" id="PWV95383.1"/>
    </source>
</evidence>
<keyword evidence="3 6" id="KW-0812">Transmembrane</keyword>
<dbReference type="Pfam" id="PF02690">
    <property type="entry name" value="Na_Pi_cotrans"/>
    <property type="match status" value="2"/>
</dbReference>
<dbReference type="OrthoDB" id="5778511at2"/>
<dbReference type="RefSeq" id="WP_110034548.1">
    <property type="nucleotide sequence ID" value="NZ_QGTR01000011.1"/>
</dbReference>
<dbReference type="GO" id="GO:0044341">
    <property type="term" value="P:sodium-dependent phosphate transport"/>
    <property type="evidence" value="ECO:0007669"/>
    <property type="project" value="InterPro"/>
</dbReference>
<feature type="domain" description="PhoU" evidence="7">
    <location>
        <begin position="340"/>
        <end position="418"/>
    </location>
</feature>